<evidence type="ECO:0000256" key="7">
    <source>
        <dbReference type="ARBA" id="ARBA00023033"/>
    </source>
</evidence>
<evidence type="ECO:0000256" key="6">
    <source>
        <dbReference type="ARBA" id="ARBA00023004"/>
    </source>
</evidence>
<keyword evidence="3 8" id="KW-0349">Heme</keyword>
<dbReference type="SUPFAM" id="SSF48264">
    <property type="entry name" value="Cytochrome P450"/>
    <property type="match status" value="1"/>
</dbReference>
<dbReference type="RefSeq" id="XP_033675368.1">
    <property type="nucleotide sequence ID" value="XM_033825353.1"/>
</dbReference>
<dbReference type="PANTHER" id="PTHR24305">
    <property type="entry name" value="CYTOCHROME P450"/>
    <property type="match status" value="1"/>
</dbReference>
<keyword evidence="7" id="KW-0503">Monooxygenase</keyword>
<dbReference type="InterPro" id="IPR036396">
    <property type="entry name" value="Cyt_P450_sf"/>
</dbReference>
<evidence type="ECO:0000256" key="1">
    <source>
        <dbReference type="ARBA" id="ARBA00001971"/>
    </source>
</evidence>
<evidence type="ECO:0000256" key="2">
    <source>
        <dbReference type="ARBA" id="ARBA00005179"/>
    </source>
</evidence>
<comment type="pathway">
    <text evidence="2">Secondary metabolite biosynthesis.</text>
</comment>
<dbReference type="InterPro" id="IPR001128">
    <property type="entry name" value="Cyt_P450"/>
</dbReference>
<reference evidence="9" key="1">
    <citation type="journal article" date="2020" name="Stud. Mycol.">
        <title>101 Dothideomycetes genomes: a test case for predicting lifestyles and emergence of pathogens.</title>
        <authorList>
            <person name="Haridas S."/>
            <person name="Albert R."/>
            <person name="Binder M."/>
            <person name="Bloem J."/>
            <person name="Labutti K."/>
            <person name="Salamov A."/>
            <person name="Andreopoulos B."/>
            <person name="Baker S."/>
            <person name="Barry K."/>
            <person name="Bills G."/>
            <person name="Bluhm B."/>
            <person name="Cannon C."/>
            <person name="Castanera R."/>
            <person name="Culley D."/>
            <person name="Daum C."/>
            <person name="Ezra D."/>
            <person name="Gonzalez J."/>
            <person name="Henrissat B."/>
            <person name="Kuo A."/>
            <person name="Liang C."/>
            <person name="Lipzen A."/>
            <person name="Lutzoni F."/>
            <person name="Magnuson J."/>
            <person name="Mondo S."/>
            <person name="Nolan M."/>
            <person name="Ohm R."/>
            <person name="Pangilinan J."/>
            <person name="Park H.-J."/>
            <person name="Ramirez L."/>
            <person name="Alfaro M."/>
            <person name="Sun H."/>
            <person name="Tritt A."/>
            <person name="Yoshinaga Y."/>
            <person name="Zwiers L.-H."/>
            <person name="Turgeon B."/>
            <person name="Goodwin S."/>
            <person name="Spatafora J."/>
            <person name="Crous P."/>
            <person name="Grigoriev I."/>
        </authorList>
    </citation>
    <scope>NUCLEOTIDE SEQUENCE</scope>
    <source>
        <strain evidence="9">CBS 122368</strain>
    </source>
</reference>
<keyword evidence="10" id="KW-1185">Reference proteome</keyword>
<dbReference type="PANTHER" id="PTHR24305:SF107">
    <property type="entry name" value="P450, PUTATIVE (EUROFUNG)-RELATED"/>
    <property type="match status" value="1"/>
</dbReference>
<evidence type="ECO:0000256" key="8">
    <source>
        <dbReference type="PIRSR" id="PIRSR602401-1"/>
    </source>
</evidence>
<dbReference type="Gene3D" id="1.10.630.10">
    <property type="entry name" value="Cytochrome P450"/>
    <property type="match status" value="1"/>
</dbReference>
<proteinExistence type="predicted"/>
<dbReference type="InterPro" id="IPR050121">
    <property type="entry name" value="Cytochrome_P450_monoxygenase"/>
</dbReference>
<evidence type="ECO:0000313" key="9">
    <source>
        <dbReference type="EMBL" id="KAF2240364.1"/>
    </source>
</evidence>
<sequence>MPPWSWLFGHLVFFRQYQKRYPPDLFVPVVMDKMGEEFREADIFYVDLWPFATTFLIVNDPDVAMQVSSAKQVYSKPEMYKFTIDPLIGGPNILTTNGEDWKQWRGVFNPAFAHGYLMGQVPAIVEKGEVFCEKLRERASSPFPLEDIATRLTIDIIIKVALDDDLDYQRAPNPLADSLRSIVGWSNFGNPFQHLHPIRPFALRYYGKIMDEYVYKELNSRFEEVKRECLNGTPKDSKSVISLALRDYLSRLKDKDIAQAKLDPTFAEHATRQMRLFLFAGHDTTTSVLVYTYHMLSKYPNILKHMQEEHASIFGPDPRNASQQLTDEPSLLNRLPYTVAAIKESMRFYPPAGANKAGLPGVPLVGRHGTLYPTEGVHISIQHHELHHHPLLWPRVKEFLPERWLVEEGHELYPPAGAFRAFEHGPRNCIGQNLAMLELRVVLVLTVRRFEIKPAYEEWDGVRPKGWAERVGLKKREVENFEGERAYQVEKGAAHPKDGYPCRVTLLDA</sequence>
<organism evidence="9 10">
    <name type="scientific">Trematosphaeria pertusa</name>
    <dbReference type="NCBI Taxonomy" id="390896"/>
    <lineage>
        <taxon>Eukaryota</taxon>
        <taxon>Fungi</taxon>
        <taxon>Dikarya</taxon>
        <taxon>Ascomycota</taxon>
        <taxon>Pezizomycotina</taxon>
        <taxon>Dothideomycetes</taxon>
        <taxon>Pleosporomycetidae</taxon>
        <taxon>Pleosporales</taxon>
        <taxon>Massarineae</taxon>
        <taxon>Trematosphaeriaceae</taxon>
        <taxon>Trematosphaeria</taxon>
    </lineage>
</organism>
<keyword evidence="5" id="KW-0560">Oxidoreductase</keyword>
<dbReference type="Pfam" id="PF00067">
    <property type="entry name" value="p450"/>
    <property type="match status" value="1"/>
</dbReference>
<dbReference type="PRINTS" id="PR00385">
    <property type="entry name" value="P450"/>
</dbReference>
<dbReference type="GeneID" id="54578683"/>
<dbReference type="GO" id="GO:0020037">
    <property type="term" value="F:heme binding"/>
    <property type="evidence" value="ECO:0007669"/>
    <property type="project" value="InterPro"/>
</dbReference>
<dbReference type="PRINTS" id="PR00463">
    <property type="entry name" value="EP450I"/>
</dbReference>
<dbReference type="CDD" id="cd11051">
    <property type="entry name" value="CYP59-like"/>
    <property type="match status" value="1"/>
</dbReference>
<evidence type="ECO:0000256" key="5">
    <source>
        <dbReference type="ARBA" id="ARBA00023002"/>
    </source>
</evidence>
<dbReference type="AlphaFoldDB" id="A0A6A6HQD5"/>
<comment type="cofactor">
    <cofactor evidence="1 8">
        <name>heme</name>
        <dbReference type="ChEBI" id="CHEBI:30413"/>
    </cofactor>
</comment>
<dbReference type="GO" id="GO:0016705">
    <property type="term" value="F:oxidoreductase activity, acting on paired donors, with incorporation or reduction of molecular oxygen"/>
    <property type="evidence" value="ECO:0007669"/>
    <property type="project" value="InterPro"/>
</dbReference>
<accession>A0A6A6HQD5</accession>
<keyword evidence="4 8" id="KW-0479">Metal-binding</keyword>
<evidence type="ECO:0000313" key="10">
    <source>
        <dbReference type="Proteomes" id="UP000800094"/>
    </source>
</evidence>
<dbReference type="GO" id="GO:0004497">
    <property type="term" value="F:monooxygenase activity"/>
    <property type="evidence" value="ECO:0007669"/>
    <property type="project" value="UniProtKB-KW"/>
</dbReference>
<name>A0A6A6HQD5_9PLEO</name>
<dbReference type="InterPro" id="IPR002401">
    <property type="entry name" value="Cyt_P450_E_grp-I"/>
</dbReference>
<dbReference type="OrthoDB" id="10029320at2759"/>
<evidence type="ECO:0000256" key="3">
    <source>
        <dbReference type="ARBA" id="ARBA00022617"/>
    </source>
</evidence>
<dbReference type="GO" id="GO:0005506">
    <property type="term" value="F:iron ion binding"/>
    <property type="evidence" value="ECO:0007669"/>
    <property type="project" value="InterPro"/>
</dbReference>
<evidence type="ECO:0000256" key="4">
    <source>
        <dbReference type="ARBA" id="ARBA00022723"/>
    </source>
</evidence>
<protein>
    <submittedName>
        <fullName evidence="9">Cytochrome P450</fullName>
    </submittedName>
</protein>
<feature type="binding site" description="axial binding residue" evidence="8">
    <location>
        <position position="429"/>
    </location>
    <ligand>
        <name>heme</name>
        <dbReference type="ChEBI" id="CHEBI:30413"/>
    </ligand>
    <ligandPart>
        <name>Fe</name>
        <dbReference type="ChEBI" id="CHEBI:18248"/>
    </ligandPart>
</feature>
<dbReference type="Proteomes" id="UP000800094">
    <property type="component" value="Unassembled WGS sequence"/>
</dbReference>
<keyword evidence="6 8" id="KW-0408">Iron</keyword>
<gene>
    <name evidence="9" type="ORF">BU26DRAFT_470662</name>
</gene>
<dbReference type="EMBL" id="ML987218">
    <property type="protein sequence ID" value="KAF2240364.1"/>
    <property type="molecule type" value="Genomic_DNA"/>
</dbReference>